<proteinExistence type="predicted"/>
<dbReference type="Proteomes" id="UP001472677">
    <property type="component" value="Unassembled WGS sequence"/>
</dbReference>
<comment type="caution">
    <text evidence="1">The sequence shown here is derived from an EMBL/GenBank/DDBJ whole genome shotgun (WGS) entry which is preliminary data.</text>
</comment>
<sequence length="203" mass="22794">MDTNMVGSATPRSTSGYETWLRSSYKLADEEAEKVMAQGNLDIPSMVDHDPDVVDLHLDQVTAEGEDGAALGNVVQPTNFTIEWCQLMVVYASPVAAEMKLLWGQLARLRGELDKVLADEESLWFQMARTKWVDCGDRNNHFFHASTMARCRANTVLGLFDDNRVWCTNHDDPMLMVVEYFKTLFASSNVSVDGYGTRGFLQL</sequence>
<name>A0ABR2F2C2_9ROSI</name>
<reference evidence="1 2" key="1">
    <citation type="journal article" date="2024" name="G3 (Bethesda)">
        <title>Genome assembly of Hibiscus sabdariffa L. provides insights into metabolisms of medicinal natural products.</title>
        <authorList>
            <person name="Kim T."/>
        </authorList>
    </citation>
    <scope>NUCLEOTIDE SEQUENCE [LARGE SCALE GENOMIC DNA]</scope>
    <source>
        <strain evidence="1">TK-2024</strain>
        <tissue evidence="1">Old leaves</tissue>
    </source>
</reference>
<protein>
    <submittedName>
        <fullName evidence="1">Uncharacterized protein</fullName>
    </submittedName>
</protein>
<dbReference type="EMBL" id="JBBPBM010000009">
    <property type="protein sequence ID" value="KAK8569101.1"/>
    <property type="molecule type" value="Genomic_DNA"/>
</dbReference>
<gene>
    <name evidence="1" type="ORF">V6N12_007633</name>
</gene>
<keyword evidence="2" id="KW-1185">Reference proteome</keyword>
<evidence type="ECO:0000313" key="1">
    <source>
        <dbReference type="EMBL" id="KAK8569101.1"/>
    </source>
</evidence>
<evidence type="ECO:0000313" key="2">
    <source>
        <dbReference type="Proteomes" id="UP001472677"/>
    </source>
</evidence>
<organism evidence="1 2">
    <name type="scientific">Hibiscus sabdariffa</name>
    <name type="common">roselle</name>
    <dbReference type="NCBI Taxonomy" id="183260"/>
    <lineage>
        <taxon>Eukaryota</taxon>
        <taxon>Viridiplantae</taxon>
        <taxon>Streptophyta</taxon>
        <taxon>Embryophyta</taxon>
        <taxon>Tracheophyta</taxon>
        <taxon>Spermatophyta</taxon>
        <taxon>Magnoliopsida</taxon>
        <taxon>eudicotyledons</taxon>
        <taxon>Gunneridae</taxon>
        <taxon>Pentapetalae</taxon>
        <taxon>rosids</taxon>
        <taxon>malvids</taxon>
        <taxon>Malvales</taxon>
        <taxon>Malvaceae</taxon>
        <taxon>Malvoideae</taxon>
        <taxon>Hibiscus</taxon>
    </lineage>
</organism>
<accession>A0ABR2F2C2</accession>